<name>A0A318Y7S0_ASPNB</name>
<organism evidence="1 2">
    <name type="scientific">Aspergillus neoniger (strain CBS 115656)</name>
    <dbReference type="NCBI Taxonomy" id="1448310"/>
    <lineage>
        <taxon>Eukaryota</taxon>
        <taxon>Fungi</taxon>
        <taxon>Dikarya</taxon>
        <taxon>Ascomycota</taxon>
        <taxon>Pezizomycotina</taxon>
        <taxon>Eurotiomycetes</taxon>
        <taxon>Eurotiomycetidae</taxon>
        <taxon>Eurotiales</taxon>
        <taxon>Aspergillaceae</taxon>
        <taxon>Aspergillus</taxon>
        <taxon>Aspergillus subgen. Circumdati</taxon>
    </lineage>
</organism>
<evidence type="ECO:0000313" key="2">
    <source>
        <dbReference type="Proteomes" id="UP000247647"/>
    </source>
</evidence>
<protein>
    <submittedName>
        <fullName evidence="1">Uncharacterized protein</fullName>
    </submittedName>
</protein>
<dbReference type="OrthoDB" id="1658288at2759"/>
<sequence>MPPRAIYLVTSRNSPSQRSHFSIFVPSVACSTTGTSIHVVGAPMMGYQLEFKRNHALSSNEEPYETVLLGYVDSQHITGSPIESSSMFVDPTPRDDLEIAASQIPASRVSENFMAPVNDVSRTQTTNKRCQEWIMEFVRYMVARGLLEEEAVQVVQSKRDSPTHGIALQPAGRRVV</sequence>
<dbReference type="InterPro" id="IPR046670">
    <property type="entry name" value="DUF6540"/>
</dbReference>
<dbReference type="EMBL" id="KZ821482">
    <property type="protein sequence ID" value="PYH30355.1"/>
    <property type="molecule type" value="Genomic_DNA"/>
</dbReference>
<dbReference type="Pfam" id="PF20174">
    <property type="entry name" value="DUF6540"/>
    <property type="match status" value="1"/>
</dbReference>
<keyword evidence="2" id="KW-1185">Reference proteome</keyword>
<dbReference type="AlphaFoldDB" id="A0A318Y7S0"/>
<dbReference type="RefSeq" id="XP_025475833.1">
    <property type="nucleotide sequence ID" value="XM_025628162.1"/>
</dbReference>
<gene>
    <name evidence="1" type="ORF">BO87DRAFT_445483</name>
</gene>
<proteinExistence type="predicted"/>
<reference evidence="1" key="1">
    <citation type="submission" date="2016-12" db="EMBL/GenBank/DDBJ databases">
        <title>The genomes of Aspergillus section Nigri reveals drivers in fungal speciation.</title>
        <authorList>
            <consortium name="DOE Joint Genome Institute"/>
            <person name="Vesth T.C."/>
            <person name="Nybo J."/>
            <person name="Theobald S."/>
            <person name="Brandl J."/>
            <person name="Frisvad J.C."/>
            <person name="Nielsen K.F."/>
            <person name="Lyhne E.K."/>
            <person name="Kogle M.E."/>
            <person name="Kuo A."/>
            <person name="Riley R."/>
            <person name="Clum A."/>
            <person name="Nolan M."/>
            <person name="Lipzen A."/>
            <person name="Salamov A."/>
            <person name="Henrissat B."/>
            <person name="Wiebenga A."/>
            <person name="De Vries R.P."/>
            <person name="Grigoriev I.V."/>
            <person name="Mortensen U.H."/>
            <person name="Andersen M.R."/>
            <person name="Baker S.E."/>
        </authorList>
    </citation>
    <scope>NUCLEOTIDE SEQUENCE [LARGE SCALE GENOMIC DNA]</scope>
    <source>
        <strain evidence="1">CBS 115656</strain>
    </source>
</reference>
<dbReference type="Proteomes" id="UP000247647">
    <property type="component" value="Unassembled WGS sequence"/>
</dbReference>
<evidence type="ECO:0000313" key="1">
    <source>
        <dbReference type="EMBL" id="PYH30355.1"/>
    </source>
</evidence>
<dbReference type="GeneID" id="37130618"/>
<accession>A0A318Y7S0</accession>